<dbReference type="AlphaFoldDB" id="A0A0F9BCM0"/>
<organism evidence="1">
    <name type="scientific">marine sediment metagenome</name>
    <dbReference type="NCBI Taxonomy" id="412755"/>
    <lineage>
        <taxon>unclassified sequences</taxon>
        <taxon>metagenomes</taxon>
        <taxon>ecological metagenomes</taxon>
    </lineage>
</organism>
<comment type="caution">
    <text evidence="1">The sequence shown here is derived from an EMBL/GenBank/DDBJ whole genome shotgun (WGS) entry which is preliminary data.</text>
</comment>
<evidence type="ECO:0000313" key="1">
    <source>
        <dbReference type="EMBL" id="KKL19674.1"/>
    </source>
</evidence>
<protein>
    <submittedName>
        <fullName evidence="1">Uncharacterized protein</fullName>
    </submittedName>
</protein>
<reference evidence="1" key="1">
    <citation type="journal article" date="2015" name="Nature">
        <title>Complex archaea that bridge the gap between prokaryotes and eukaryotes.</title>
        <authorList>
            <person name="Spang A."/>
            <person name="Saw J.H."/>
            <person name="Jorgensen S.L."/>
            <person name="Zaremba-Niedzwiedzka K."/>
            <person name="Martijn J."/>
            <person name="Lind A.E."/>
            <person name="van Eijk R."/>
            <person name="Schleper C."/>
            <person name="Guy L."/>
            <person name="Ettema T.J."/>
        </authorList>
    </citation>
    <scope>NUCLEOTIDE SEQUENCE</scope>
</reference>
<proteinExistence type="predicted"/>
<name>A0A0F9BCM0_9ZZZZ</name>
<gene>
    <name evidence="1" type="ORF">LCGC14_2463110</name>
</gene>
<sequence length="195" mass="20709">MLTLHAHYRIVIRDAGGRVVRRTRWRRSKSYVQQIAEMLLCVFEAANLGGVKDTGGTDRTLDNNGAGHNFRVDGGAGDETMGSVVGTGSTAVDITDSDLATRIAHGTGAGQLEYQAVSFSAFQVAGQVAQFTFARVFTNSSGASLTINEVGVYMRFRDSGVNLRVFLVIRDVVAGGEAVGNGQTATLEYVISVTA</sequence>
<dbReference type="EMBL" id="LAZR01038395">
    <property type="protein sequence ID" value="KKL19674.1"/>
    <property type="molecule type" value="Genomic_DNA"/>
</dbReference>
<accession>A0A0F9BCM0</accession>